<organism evidence="13 14">
    <name type="scientific">Desulfotomaculum copahuensis</name>
    <dbReference type="NCBI Taxonomy" id="1838280"/>
    <lineage>
        <taxon>Bacteria</taxon>
        <taxon>Bacillati</taxon>
        <taxon>Bacillota</taxon>
        <taxon>Clostridia</taxon>
        <taxon>Eubacteriales</taxon>
        <taxon>Desulfotomaculaceae</taxon>
        <taxon>Desulfotomaculum</taxon>
    </lineage>
</organism>
<keyword evidence="9 11" id="KW-0472">Membrane</keyword>
<evidence type="ECO:0000256" key="3">
    <source>
        <dbReference type="ARBA" id="ARBA00022448"/>
    </source>
</evidence>
<dbReference type="GO" id="GO:0045259">
    <property type="term" value="C:proton-transporting ATP synthase complex"/>
    <property type="evidence" value="ECO:0007669"/>
    <property type="project" value="UniProtKB-KW"/>
</dbReference>
<protein>
    <recommendedName>
        <fullName evidence="11 12">ATP synthase subunit a</fullName>
    </recommendedName>
    <alternativeName>
        <fullName evidence="11">ATP synthase F0 sector subunit a</fullName>
    </alternativeName>
    <alternativeName>
        <fullName evidence="11">F-ATPase subunit 6</fullName>
    </alternativeName>
</protein>
<dbReference type="InterPro" id="IPR023011">
    <property type="entry name" value="ATP_synth_F0_asu_AS"/>
</dbReference>
<gene>
    <name evidence="11" type="primary">atpB</name>
    <name evidence="13" type="ORF">A6M21_15135</name>
</gene>
<keyword evidence="3 11" id="KW-0813">Transport</keyword>
<name>A0A1B7LB76_9FIRM</name>
<evidence type="ECO:0000256" key="4">
    <source>
        <dbReference type="ARBA" id="ARBA00022547"/>
    </source>
</evidence>
<dbReference type="OrthoDB" id="9789241at2"/>
<evidence type="ECO:0000256" key="9">
    <source>
        <dbReference type="ARBA" id="ARBA00023136"/>
    </source>
</evidence>
<dbReference type="Pfam" id="PF00119">
    <property type="entry name" value="ATP-synt_A"/>
    <property type="match status" value="1"/>
</dbReference>
<keyword evidence="14" id="KW-1185">Reference proteome</keyword>
<dbReference type="GO" id="GO:0005886">
    <property type="term" value="C:plasma membrane"/>
    <property type="evidence" value="ECO:0007669"/>
    <property type="project" value="UniProtKB-SubCell"/>
</dbReference>
<dbReference type="RefSeq" id="WP_066670919.1">
    <property type="nucleotide sequence ID" value="NZ_LYVF01000192.1"/>
</dbReference>
<dbReference type="InterPro" id="IPR045082">
    <property type="entry name" value="ATP_syn_F0_a_bact/chloroplast"/>
</dbReference>
<evidence type="ECO:0000256" key="11">
    <source>
        <dbReference type="HAMAP-Rule" id="MF_01393"/>
    </source>
</evidence>
<comment type="function">
    <text evidence="11 12">Key component of the proton channel; it plays a direct role in the translocation of protons across the membrane.</text>
</comment>
<proteinExistence type="inferred from homology"/>
<evidence type="ECO:0000313" key="13">
    <source>
        <dbReference type="EMBL" id="OAT79780.1"/>
    </source>
</evidence>
<keyword evidence="8 11" id="KW-0406">Ion transport</keyword>
<keyword evidence="5 11" id="KW-0812">Transmembrane</keyword>
<dbReference type="InterPro" id="IPR035908">
    <property type="entry name" value="F0_ATP_A_sf"/>
</dbReference>
<keyword evidence="6 11" id="KW-0375">Hydrogen ion transport</keyword>
<accession>A0A1B7LB76</accession>
<evidence type="ECO:0000256" key="8">
    <source>
        <dbReference type="ARBA" id="ARBA00023065"/>
    </source>
</evidence>
<evidence type="ECO:0000256" key="12">
    <source>
        <dbReference type="RuleBase" id="RU000483"/>
    </source>
</evidence>
<feature type="transmembrane region" description="Helical" evidence="11">
    <location>
        <begin position="126"/>
        <end position="143"/>
    </location>
</feature>
<dbReference type="PROSITE" id="PS00449">
    <property type="entry name" value="ATPASE_A"/>
    <property type="match status" value="1"/>
</dbReference>
<keyword evidence="10 11" id="KW-0066">ATP synthesis</keyword>
<dbReference type="EMBL" id="LYVF01000192">
    <property type="protein sequence ID" value="OAT79780.1"/>
    <property type="molecule type" value="Genomic_DNA"/>
</dbReference>
<dbReference type="Proteomes" id="UP000078532">
    <property type="component" value="Unassembled WGS sequence"/>
</dbReference>
<dbReference type="NCBIfam" id="TIGR01131">
    <property type="entry name" value="ATP_synt_6_or_A"/>
    <property type="match status" value="1"/>
</dbReference>
<dbReference type="PANTHER" id="PTHR42823">
    <property type="entry name" value="ATP SYNTHASE SUBUNIT A, CHLOROPLASTIC"/>
    <property type="match status" value="1"/>
</dbReference>
<keyword evidence="11" id="KW-1003">Cell membrane</keyword>
<feature type="transmembrane region" description="Helical" evidence="11">
    <location>
        <begin position="92"/>
        <end position="114"/>
    </location>
</feature>
<feature type="transmembrane region" description="Helical" evidence="11">
    <location>
        <begin position="180"/>
        <end position="198"/>
    </location>
</feature>
<dbReference type="InterPro" id="IPR000568">
    <property type="entry name" value="ATP_synth_F0_asu"/>
</dbReference>
<dbReference type="STRING" id="1838280.A6M21_15135"/>
<evidence type="ECO:0000256" key="1">
    <source>
        <dbReference type="ARBA" id="ARBA00004141"/>
    </source>
</evidence>
<dbReference type="PRINTS" id="PR00123">
    <property type="entry name" value="ATPASEA"/>
</dbReference>
<evidence type="ECO:0000256" key="2">
    <source>
        <dbReference type="ARBA" id="ARBA00006810"/>
    </source>
</evidence>
<keyword evidence="7 11" id="KW-1133">Transmembrane helix</keyword>
<dbReference type="HAMAP" id="MF_01393">
    <property type="entry name" value="ATP_synth_a_bact"/>
    <property type="match status" value="1"/>
</dbReference>
<dbReference type="GO" id="GO:0046933">
    <property type="term" value="F:proton-transporting ATP synthase activity, rotational mechanism"/>
    <property type="evidence" value="ECO:0007669"/>
    <property type="project" value="UniProtKB-UniRule"/>
</dbReference>
<comment type="subcellular location">
    <subcellularLocation>
        <location evidence="11 12">Cell membrane</location>
        <topology evidence="11 12">Multi-pass membrane protein</topology>
    </subcellularLocation>
    <subcellularLocation>
        <location evidence="1">Membrane</location>
        <topology evidence="1">Multi-pass membrane protein</topology>
    </subcellularLocation>
</comment>
<keyword evidence="4 11" id="KW-0138">CF(0)</keyword>
<dbReference type="SUPFAM" id="SSF81336">
    <property type="entry name" value="F1F0 ATP synthase subunit A"/>
    <property type="match status" value="1"/>
</dbReference>
<feature type="transmembrane region" description="Helical" evidence="11">
    <location>
        <begin position="204"/>
        <end position="229"/>
    </location>
</feature>
<sequence length="245" mass="27588">MLSMEQVEEKLNFWNFPQQPWHLGQIGNFPIDLNPRTIVMTWVAMLLVIIFAVAATRNMDMRRPGKLQVAFESMYDFVRGLVNDNMDPVKGLSLLSIVLTYFIFILFSNLLGLVPTLNSPTADYNTTFALSLFTFVLIQFFGLKYKGLGYFKHFVKPVFVFLPINLVEELSKPVTLAFRLYGNIYAGEVLIAVLLGLFPLVGDIFGGFIASVIWLGFSIFVGGIQAFIFTMLSIAYVGQVVADEH</sequence>
<dbReference type="AlphaFoldDB" id="A0A1B7LB76"/>
<reference evidence="13 14" key="1">
    <citation type="submission" date="2016-04" db="EMBL/GenBank/DDBJ databases">
        <authorList>
            <person name="Evans L.H."/>
            <person name="Alamgir A."/>
            <person name="Owens N."/>
            <person name="Weber N.D."/>
            <person name="Virtaneva K."/>
            <person name="Barbian K."/>
            <person name="Babar A."/>
            <person name="Rosenke K."/>
        </authorList>
    </citation>
    <scope>NUCLEOTIDE SEQUENCE [LARGE SCALE GENOMIC DNA]</scope>
    <source>
        <strain evidence="13 14">LMa1</strain>
    </source>
</reference>
<feature type="transmembrane region" description="Helical" evidence="11">
    <location>
        <begin position="38"/>
        <end position="56"/>
    </location>
</feature>
<evidence type="ECO:0000313" key="14">
    <source>
        <dbReference type="Proteomes" id="UP000078532"/>
    </source>
</evidence>
<dbReference type="Gene3D" id="1.20.120.220">
    <property type="entry name" value="ATP synthase, F0 complex, subunit A"/>
    <property type="match status" value="1"/>
</dbReference>
<comment type="caution">
    <text evidence="13">The sequence shown here is derived from an EMBL/GenBank/DDBJ whole genome shotgun (WGS) entry which is preliminary data.</text>
</comment>
<evidence type="ECO:0000256" key="7">
    <source>
        <dbReference type="ARBA" id="ARBA00022989"/>
    </source>
</evidence>
<evidence type="ECO:0000256" key="10">
    <source>
        <dbReference type="ARBA" id="ARBA00023310"/>
    </source>
</evidence>
<evidence type="ECO:0000256" key="6">
    <source>
        <dbReference type="ARBA" id="ARBA00022781"/>
    </source>
</evidence>
<dbReference type="PANTHER" id="PTHR42823:SF3">
    <property type="entry name" value="ATP SYNTHASE SUBUNIT A, CHLOROPLASTIC"/>
    <property type="match status" value="1"/>
</dbReference>
<dbReference type="GO" id="GO:0042777">
    <property type="term" value="P:proton motive force-driven plasma membrane ATP synthesis"/>
    <property type="evidence" value="ECO:0007669"/>
    <property type="project" value="TreeGrafter"/>
</dbReference>
<evidence type="ECO:0000256" key="5">
    <source>
        <dbReference type="ARBA" id="ARBA00022692"/>
    </source>
</evidence>
<dbReference type="CDD" id="cd00310">
    <property type="entry name" value="ATP-synt_Fo_a_6"/>
    <property type="match status" value="1"/>
</dbReference>
<comment type="similarity">
    <text evidence="2 11 12">Belongs to the ATPase A chain family.</text>
</comment>